<dbReference type="Proteomes" id="UP001596171">
    <property type="component" value="Unassembled WGS sequence"/>
</dbReference>
<feature type="transmembrane region" description="Helical" evidence="1">
    <location>
        <begin position="159"/>
        <end position="180"/>
    </location>
</feature>
<dbReference type="CDD" id="cd03392">
    <property type="entry name" value="PAP2_like_2"/>
    <property type="match status" value="1"/>
</dbReference>
<evidence type="ECO:0000259" key="2">
    <source>
        <dbReference type="SMART" id="SM00014"/>
    </source>
</evidence>
<dbReference type="PANTHER" id="PTHR14969:SF13">
    <property type="entry name" value="AT30094P"/>
    <property type="match status" value="1"/>
</dbReference>
<keyword evidence="1" id="KW-1133">Transmembrane helix</keyword>
<proteinExistence type="predicted"/>
<accession>A0ABW1SJH4</accession>
<gene>
    <name evidence="3" type="ORF">ACFP1L_06245</name>
</gene>
<keyword evidence="1" id="KW-0472">Membrane</keyword>
<evidence type="ECO:0000313" key="4">
    <source>
        <dbReference type="Proteomes" id="UP001596171"/>
    </source>
</evidence>
<feature type="transmembrane region" description="Helical" evidence="1">
    <location>
        <begin position="126"/>
        <end position="147"/>
    </location>
</feature>
<dbReference type="InterPro" id="IPR000326">
    <property type="entry name" value="PAP2/HPO"/>
</dbReference>
<keyword evidence="4" id="KW-1185">Reference proteome</keyword>
<keyword evidence="1" id="KW-0812">Transmembrane</keyword>
<dbReference type="SMART" id="SM00014">
    <property type="entry name" value="acidPPc"/>
    <property type="match status" value="1"/>
</dbReference>
<feature type="domain" description="Phosphatidic acid phosphatase type 2/haloperoxidase" evidence="2">
    <location>
        <begin position="90"/>
        <end position="201"/>
    </location>
</feature>
<dbReference type="EMBL" id="JBHSSE010000016">
    <property type="protein sequence ID" value="MFC6201472.1"/>
    <property type="molecule type" value="Genomic_DNA"/>
</dbReference>
<feature type="transmembrane region" description="Helical" evidence="1">
    <location>
        <begin position="89"/>
        <end position="106"/>
    </location>
</feature>
<dbReference type="RefSeq" id="WP_137615124.1">
    <property type="nucleotide sequence ID" value="NZ_BJDI01000002.1"/>
</dbReference>
<dbReference type="Gene3D" id="1.20.144.10">
    <property type="entry name" value="Phosphatidic acid phosphatase type 2/haloperoxidase"/>
    <property type="match status" value="2"/>
</dbReference>
<evidence type="ECO:0000313" key="3">
    <source>
        <dbReference type="EMBL" id="MFC6201472.1"/>
    </source>
</evidence>
<dbReference type="Pfam" id="PF01569">
    <property type="entry name" value="PAP2"/>
    <property type="match status" value="1"/>
</dbReference>
<feature type="transmembrane region" description="Helical" evidence="1">
    <location>
        <begin position="65"/>
        <end position="82"/>
    </location>
</feature>
<organism evidence="3 4">
    <name type="scientific">Lactiplantibacillus nangangensis</name>
    <dbReference type="NCBI Taxonomy" id="2559917"/>
    <lineage>
        <taxon>Bacteria</taxon>
        <taxon>Bacillati</taxon>
        <taxon>Bacillota</taxon>
        <taxon>Bacilli</taxon>
        <taxon>Lactobacillales</taxon>
        <taxon>Lactobacillaceae</taxon>
        <taxon>Lactiplantibacillus</taxon>
    </lineage>
</organism>
<name>A0ABW1SJH4_9LACO</name>
<dbReference type="InterPro" id="IPR036938">
    <property type="entry name" value="PAP2/HPO_sf"/>
</dbReference>
<dbReference type="SUPFAM" id="SSF48317">
    <property type="entry name" value="Acid phosphatase/Vanadium-dependent haloperoxidase"/>
    <property type="match status" value="1"/>
</dbReference>
<evidence type="ECO:0000256" key="1">
    <source>
        <dbReference type="SAM" id="Phobius"/>
    </source>
</evidence>
<dbReference type="PANTHER" id="PTHR14969">
    <property type="entry name" value="SPHINGOSINE-1-PHOSPHATE PHOSPHOHYDROLASE"/>
    <property type="match status" value="1"/>
</dbReference>
<protein>
    <submittedName>
        <fullName evidence="3">Phosphatase PAP2 family protein</fullName>
    </submittedName>
</protein>
<sequence>MTQKIWHRRDLAMSGLALIWLAWSIAVWQHAAAITWFDQAIALPLHHSPQWFQTMMVNYTHLGDPHSITLITAIVGLGLIFARQSKAAAFFWLNTWGLAGYGNYFIKQLIQRPRPTAWRLVQIGGYSYPSGHSTTTTVLIGSLLVIAYDLLKNQQLKRWLFGLGIAIILLMMISRIIVGVHYPSDTLGGLMLGTCLTYLSARLTHGHRHGNFKFKRQSH</sequence>
<reference evidence="4" key="1">
    <citation type="journal article" date="2019" name="Int. J. Syst. Evol. Microbiol.">
        <title>The Global Catalogue of Microorganisms (GCM) 10K type strain sequencing project: providing services to taxonomists for standard genome sequencing and annotation.</title>
        <authorList>
            <consortium name="The Broad Institute Genomics Platform"/>
            <consortium name="The Broad Institute Genome Sequencing Center for Infectious Disease"/>
            <person name="Wu L."/>
            <person name="Ma J."/>
        </authorList>
    </citation>
    <scope>NUCLEOTIDE SEQUENCE [LARGE SCALE GENOMIC DNA]</scope>
    <source>
        <strain evidence="4">CCM 8930</strain>
    </source>
</reference>
<comment type="caution">
    <text evidence="3">The sequence shown here is derived from an EMBL/GenBank/DDBJ whole genome shotgun (WGS) entry which is preliminary data.</text>
</comment>